<dbReference type="Proteomes" id="UP000014148">
    <property type="component" value="Unassembled WGS sequence"/>
</dbReference>
<dbReference type="AlphaFoldDB" id="R2NZJ4"/>
<dbReference type="EMBL" id="AJAK01000015">
    <property type="protein sequence ID" value="EOH77442.1"/>
    <property type="molecule type" value="Genomic_DNA"/>
</dbReference>
<feature type="region of interest" description="Disordered" evidence="1">
    <location>
        <begin position="32"/>
        <end position="81"/>
    </location>
</feature>
<feature type="chain" id="PRO_5004354432" evidence="2">
    <location>
        <begin position="24"/>
        <end position="258"/>
    </location>
</feature>
<keyword evidence="2" id="KW-0732">Signal</keyword>
<name>R2NZJ4_9ENTE</name>
<comment type="caution">
    <text evidence="4">The sequence shown here is derived from an EMBL/GenBank/DDBJ whole genome shotgun (WGS) entry which is preliminary data.</text>
</comment>
<dbReference type="Pfam" id="PF13731">
    <property type="entry name" value="WxL"/>
    <property type="match status" value="1"/>
</dbReference>
<dbReference type="eggNOG" id="ENOG50318NI">
    <property type="taxonomic scope" value="Bacteria"/>
</dbReference>
<organism evidence="4 6">
    <name type="scientific">Enterococcus malodoratus ATCC 43197</name>
    <dbReference type="NCBI Taxonomy" id="1158601"/>
    <lineage>
        <taxon>Bacteria</taxon>
        <taxon>Bacillati</taxon>
        <taxon>Bacillota</taxon>
        <taxon>Bacilli</taxon>
        <taxon>Lactobacillales</taxon>
        <taxon>Enterococcaceae</taxon>
        <taxon>Enterococcus</taxon>
    </lineage>
</organism>
<evidence type="ECO:0000256" key="1">
    <source>
        <dbReference type="SAM" id="MobiDB-lite"/>
    </source>
</evidence>
<sequence>MKKRLVEAFVVGVTLVGFSSAAAAEEAKEYYSSSEIEFVPSSDPTDPVDPENPDPENPVRPIDPTDPNGPNPGTQGPLSIDYASSFDFGKNRISNKDQVYFARAQKYQTGHEDSPNYVQISDNRGTNEGWTLTVEQPEQLTAATSTKNDVLTGAQISLSAPTVTSNSSSDTKPIAADNLVLIPGNAVVVTSAKAGTGSGLWLTSWGAVEEMEEPTEDGDMKKANVTKAVSLSIPGATPKDAVKYQTKLLWALTDVPGN</sequence>
<evidence type="ECO:0000256" key="2">
    <source>
        <dbReference type="SAM" id="SignalP"/>
    </source>
</evidence>
<dbReference type="RefSeq" id="WP_010740914.1">
    <property type="nucleotide sequence ID" value="NZ_KB946250.1"/>
</dbReference>
<protein>
    <submittedName>
        <fullName evidence="4">WxL domain cell surface protein</fullName>
    </submittedName>
</protein>
<keyword evidence="7" id="KW-1185">Reference proteome</keyword>
<dbReference type="InterPro" id="IPR027994">
    <property type="entry name" value="WxL_dom"/>
</dbReference>
<evidence type="ECO:0000259" key="3">
    <source>
        <dbReference type="Pfam" id="PF13731"/>
    </source>
</evidence>
<evidence type="ECO:0000313" key="6">
    <source>
        <dbReference type="Proteomes" id="UP000013783"/>
    </source>
</evidence>
<feature type="signal peptide" evidence="2">
    <location>
        <begin position="1"/>
        <end position="23"/>
    </location>
</feature>
<accession>R2NZJ4</accession>
<proteinExistence type="predicted"/>
<evidence type="ECO:0000313" key="7">
    <source>
        <dbReference type="Proteomes" id="UP000014148"/>
    </source>
</evidence>
<dbReference type="EMBL" id="ASWA01000004">
    <property type="protein sequence ID" value="EOT64144.1"/>
    <property type="molecule type" value="Genomic_DNA"/>
</dbReference>
<dbReference type="PATRIC" id="fig|1158601.3.peg.2049"/>
<evidence type="ECO:0000313" key="4">
    <source>
        <dbReference type="EMBL" id="EOH77442.1"/>
    </source>
</evidence>
<dbReference type="STRING" id="71451.RV07_GL004313"/>
<gene>
    <name evidence="5" type="ORF">I585_03341</name>
    <name evidence="4" type="ORF">UAI_02079</name>
</gene>
<reference evidence="5 7" key="2">
    <citation type="submission" date="2013-03" db="EMBL/GenBank/DDBJ databases">
        <title>The Genome Sequence of Enterococcus malodoratus ATCC_43197 (PacBio/Illumina hybrid assembly).</title>
        <authorList>
            <consortium name="The Broad Institute Genomics Platform"/>
            <consortium name="The Broad Institute Genome Sequencing Center for Infectious Disease"/>
            <person name="Earl A."/>
            <person name="Russ C."/>
            <person name="Gilmore M."/>
            <person name="Surin D."/>
            <person name="Walker B."/>
            <person name="Young S."/>
            <person name="Zeng Q."/>
            <person name="Gargeya S."/>
            <person name="Fitzgerald M."/>
            <person name="Haas B."/>
            <person name="Abouelleil A."/>
            <person name="Allen A.W."/>
            <person name="Alvarado L."/>
            <person name="Arachchi H.M."/>
            <person name="Berlin A.M."/>
            <person name="Chapman S.B."/>
            <person name="Gainer-Dewar J."/>
            <person name="Goldberg J."/>
            <person name="Griggs A."/>
            <person name="Gujja S."/>
            <person name="Hansen M."/>
            <person name="Howarth C."/>
            <person name="Imamovic A."/>
            <person name="Ireland A."/>
            <person name="Larimer J."/>
            <person name="McCowan C."/>
            <person name="Murphy C."/>
            <person name="Pearson M."/>
            <person name="Poon T.W."/>
            <person name="Priest M."/>
            <person name="Roberts A."/>
            <person name="Saif S."/>
            <person name="Shea T."/>
            <person name="Sisk P."/>
            <person name="Sykes S."/>
            <person name="Wortman J."/>
            <person name="Nusbaum C."/>
            <person name="Birren B."/>
        </authorList>
    </citation>
    <scope>NUCLEOTIDE SEQUENCE [LARGE SCALE GENOMIC DNA]</scope>
    <source>
        <strain evidence="5 7">ATCC 43197</strain>
    </source>
</reference>
<reference evidence="4 6" key="1">
    <citation type="submission" date="2013-02" db="EMBL/GenBank/DDBJ databases">
        <title>The Genome Sequence of Enterococcus malodoratus ATCC_43197.</title>
        <authorList>
            <consortium name="The Broad Institute Genome Sequencing Platform"/>
            <consortium name="The Broad Institute Genome Sequencing Center for Infectious Disease"/>
            <person name="Earl A.M."/>
            <person name="Gilmore M.S."/>
            <person name="Lebreton F."/>
            <person name="Walker B."/>
            <person name="Young S.K."/>
            <person name="Zeng Q."/>
            <person name="Gargeya S."/>
            <person name="Fitzgerald M."/>
            <person name="Haas B."/>
            <person name="Abouelleil A."/>
            <person name="Alvarado L."/>
            <person name="Arachchi H.M."/>
            <person name="Berlin A.M."/>
            <person name="Chapman S.B."/>
            <person name="Dewar J."/>
            <person name="Goldberg J."/>
            <person name="Griggs A."/>
            <person name="Gujja S."/>
            <person name="Hansen M."/>
            <person name="Howarth C."/>
            <person name="Imamovic A."/>
            <person name="Larimer J."/>
            <person name="McCowan C."/>
            <person name="Murphy C."/>
            <person name="Neiman D."/>
            <person name="Pearson M."/>
            <person name="Priest M."/>
            <person name="Roberts A."/>
            <person name="Saif S."/>
            <person name="Shea T."/>
            <person name="Sisk P."/>
            <person name="Sykes S."/>
            <person name="Wortman J."/>
            <person name="Nusbaum C."/>
            <person name="Birren B."/>
        </authorList>
    </citation>
    <scope>NUCLEOTIDE SEQUENCE [LARGE SCALE GENOMIC DNA]</scope>
    <source>
        <strain evidence="4 6">ATCC 43197</strain>
    </source>
</reference>
<feature type="domain" description="WxL" evidence="3">
    <location>
        <begin position="26"/>
        <end position="256"/>
    </location>
</feature>
<evidence type="ECO:0000313" key="5">
    <source>
        <dbReference type="EMBL" id="EOT64144.1"/>
    </source>
</evidence>
<feature type="compositionally biased region" description="Low complexity" evidence="1">
    <location>
        <begin position="32"/>
        <end position="45"/>
    </location>
</feature>
<dbReference type="Proteomes" id="UP000013783">
    <property type="component" value="Unassembled WGS sequence"/>
</dbReference>
<dbReference type="OrthoDB" id="2339326at2"/>